<feature type="region of interest" description="Disordered" evidence="1">
    <location>
        <begin position="1"/>
        <end position="364"/>
    </location>
</feature>
<protein>
    <submittedName>
        <fullName evidence="2">Uncharacterized protein</fullName>
    </submittedName>
</protein>
<name>A0AAN6DWA0_9EURO</name>
<evidence type="ECO:0000313" key="2">
    <source>
        <dbReference type="EMBL" id="KAI1612618.1"/>
    </source>
</evidence>
<accession>A0AAN6DWA0</accession>
<comment type="caution">
    <text evidence="2">The sequence shown here is derived from an EMBL/GenBank/DDBJ whole genome shotgun (WGS) entry which is preliminary data.</text>
</comment>
<feature type="compositionally biased region" description="Low complexity" evidence="1">
    <location>
        <begin position="235"/>
        <end position="249"/>
    </location>
</feature>
<dbReference type="EMBL" id="MU404354">
    <property type="protein sequence ID" value="KAI1612618.1"/>
    <property type="molecule type" value="Genomic_DNA"/>
</dbReference>
<feature type="compositionally biased region" description="Low complexity" evidence="1">
    <location>
        <begin position="299"/>
        <end position="314"/>
    </location>
</feature>
<evidence type="ECO:0000313" key="3">
    <source>
        <dbReference type="Proteomes" id="UP001203852"/>
    </source>
</evidence>
<organism evidence="2 3">
    <name type="scientific">Exophiala viscosa</name>
    <dbReference type="NCBI Taxonomy" id="2486360"/>
    <lineage>
        <taxon>Eukaryota</taxon>
        <taxon>Fungi</taxon>
        <taxon>Dikarya</taxon>
        <taxon>Ascomycota</taxon>
        <taxon>Pezizomycotina</taxon>
        <taxon>Eurotiomycetes</taxon>
        <taxon>Chaetothyriomycetidae</taxon>
        <taxon>Chaetothyriales</taxon>
        <taxon>Herpotrichiellaceae</taxon>
        <taxon>Exophiala</taxon>
    </lineage>
</organism>
<feature type="compositionally biased region" description="Polar residues" evidence="1">
    <location>
        <begin position="135"/>
        <end position="148"/>
    </location>
</feature>
<feature type="compositionally biased region" description="Low complexity" evidence="1">
    <location>
        <begin position="258"/>
        <end position="268"/>
    </location>
</feature>
<reference evidence="2" key="1">
    <citation type="journal article" date="2022" name="bioRxiv">
        <title>Deciphering the potential niche of two novel black yeast fungi from a biological soil crust based on their genomes, phenotypes, and melanin regulation.</title>
        <authorList>
            <consortium name="DOE Joint Genome Institute"/>
            <person name="Carr E.C."/>
            <person name="Barton Q."/>
            <person name="Grambo S."/>
            <person name="Sullivan M."/>
            <person name="Renfro C.M."/>
            <person name="Kuo A."/>
            <person name="Pangilinan J."/>
            <person name="Lipzen A."/>
            <person name="Keymanesh K."/>
            <person name="Savage E."/>
            <person name="Barry K."/>
            <person name="Grigoriev I.V."/>
            <person name="Riekhof W.R."/>
            <person name="Harris S.S."/>
        </authorList>
    </citation>
    <scope>NUCLEOTIDE SEQUENCE</scope>
    <source>
        <strain evidence="2">JF 03-4F</strain>
    </source>
</reference>
<dbReference type="AlphaFoldDB" id="A0AAN6DWA0"/>
<gene>
    <name evidence="2" type="ORF">EDD36DRAFT_464777</name>
</gene>
<dbReference type="Proteomes" id="UP001203852">
    <property type="component" value="Unassembled WGS sequence"/>
</dbReference>
<feature type="compositionally biased region" description="Acidic residues" evidence="1">
    <location>
        <begin position="331"/>
        <end position="340"/>
    </location>
</feature>
<feature type="compositionally biased region" description="Low complexity" evidence="1">
    <location>
        <begin position="345"/>
        <end position="364"/>
    </location>
</feature>
<feature type="compositionally biased region" description="Polar residues" evidence="1">
    <location>
        <begin position="275"/>
        <end position="284"/>
    </location>
</feature>
<keyword evidence="3" id="KW-1185">Reference proteome</keyword>
<feature type="compositionally biased region" description="Polar residues" evidence="1">
    <location>
        <begin position="210"/>
        <end position="231"/>
    </location>
</feature>
<feature type="region of interest" description="Disordered" evidence="1">
    <location>
        <begin position="426"/>
        <end position="515"/>
    </location>
</feature>
<feature type="compositionally biased region" description="Low complexity" evidence="1">
    <location>
        <begin position="480"/>
        <end position="491"/>
    </location>
</feature>
<proteinExistence type="predicted"/>
<feature type="compositionally biased region" description="Basic and acidic residues" evidence="1">
    <location>
        <begin position="19"/>
        <end position="29"/>
    </location>
</feature>
<feature type="compositionally biased region" description="Polar residues" evidence="1">
    <location>
        <begin position="61"/>
        <end position="83"/>
    </location>
</feature>
<feature type="compositionally biased region" description="Polar residues" evidence="1">
    <location>
        <begin position="94"/>
        <end position="117"/>
    </location>
</feature>
<evidence type="ECO:0000256" key="1">
    <source>
        <dbReference type="SAM" id="MobiDB-lite"/>
    </source>
</evidence>
<feature type="compositionally biased region" description="Polar residues" evidence="1">
    <location>
        <begin position="1"/>
        <end position="10"/>
    </location>
</feature>
<sequence length="515" mass="54891">MKTRFSSPNLRNMIPGQGKPREPVDKQSRTGEGFGDAGQYQNIQQPSRREVSLTGDEPATPSGSGNELEQQQDPSGSAPQSPTEYYDTLEDQNAEQQSSNSTSGDTDFLTPAQSPTKLVSVPVQRQQQQQRGSEHPNNGSQEPSSSHAPPQIRVEPPSPQVVTSAGADSEDEADNEQGVSLRRPGVVARSRSGSLPPPLTMTLPEVPFHRSSSSSQLELLPTSSYSPTTELQADLQEQQLPPASPASPQGESGLHTVSSPLRLLLKPLKTPEQAVMSQPTNSNPPAADQGQHASSHVDNNPQTANNNNTMPQNAGAPQTSLTEEQVRALMMEDDDFDPIPEEYRQQPASAYTPQTTASSSTPQYAQAYNSPAPYIAGPQFYDHGMAIPYQYGPPPPQQYAGAPYGYGFPQQYPGYNNPLFADPRLAYTPPVGPRAQMAGPINTPPVGLPAQLAHPTGVLPYTQSPGGRDGVGGTPSPHRQGQAQGQDSAGSRMDGEDGDEDVVGGVPLRDNGNNN</sequence>